<dbReference type="OrthoDB" id="6512368at2759"/>
<dbReference type="Proteomes" id="UP000515146">
    <property type="component" value="Unplaced"/>
</dbReference>
<feature type="compositionally biased region" description="Polar residues" evidence="1">
    <location>
        <begin position="1175"/>
        <end position="1213"/>
    </location>
</feature>
<feature type="compositionally biased region" description="Low complexity" evidence="1">
    <location>
        <begin position="81"/>
        <end position="100"/>
    </location>
</feature>
<feature type="compositionally biased region" description="Polar residues" evidence="1">
    <location>
        <begin position="923"/>
        <end position="940"/>
    </location>
</feature>
<feature type="compositionally biased region" description="Acidic residues" evidence="1">
    <location>
        <begin position="737"/>
        <end position="772"/>
    </location>
</feature>
<feature type="region of interest" description="Disordered" evidence="1">
    <location>
        <begin position="1"/>
        <end position="133"/>
    </location>
</feature>
<dbReference type="RefSeq" id="XP_027205170.1">
    <property type="nucleotide sequence ID" value="XM_027349369.1"/>
</dbReference>
<feature type="compositionally biased region" description="Polar residues" evidence="1">
    <location>
        <begin position="55"/>
        <end position="80"/>
    </location>
</feature>
<feature type="compositionally biased region" description="Polar residues" evidence="1">
    <location>
        <begin position="991"/>
        <end position="1017"/>
    </location>
</feature>
<feature type="region of interest" description="Disordered" evidence="1">
    <location>
        <begin position="1146"/>
        <end position="1247"/>
    </location>
</feature>
<feature type="compositionally biased region" description="Polar residues" evidence="1">
    <location>
        <begin position="967"/>
        <end position="982"/>
    </location>
</feature>
<reference evidence="3" key="1">
    <citation type="submission" date="2025-08" db="UniProtKB">
        <authorList>
            <consortium name="RefSeq"/>
        </authorList>
    </citation>
    <scope>IDENTIFICATION</scope>
    <source>
        <strain evidence="3">Airmid</strain>
    </source>
</reference>
<feature type="compositionally biased region" description="Polar residues" evidence="1">
    <location>
        <begin position="773"/>
        <end position="798"/>
    </location>
</feature>
<evidence type="ECO:0000256" key="1">
    <source>
        <dbReference type="SAM" id="MobiDB-lite"/>
    </source>
</evidence>
<feature type="compositionally biased region" description="Polar residues" evidence="1">
    <location>
        <begin position="1233"/>
        <end position="1245"/>
    </location>
</feature>
<feature type="compositionally biased region" description="Low complexity" evidence="1">
    <location>
        <begin position="1"/>
        <end position="25"/>
    </location>
</feature>
<protein>
    <submittedName>
        <fullName evidence="3">Uncharacterized protein LOC113798786 isoform X1</fullName>
    </submittedName>
</protein>
<proteinExistence type="predicted"/>
<keyword evidence="2" id="KW-1185">Reference proteome</keyword>
<gene>
    <name evidence="3" type="primary">LOC113798786</name>
</gene>
<accession>A0A6P6YIR2</accession>
<dbReference type="KEGG" id="dpte:113798786"/>
<feature type="compositionally biased region" description="Basic and acidic residues" evidence="1">
    <location>
        <begin position="720"/>
        <end position="736"/>
    </location>
</feature>
<organism evidence="2 3">
    <name type="scientific">Dermatophagoides pteronyssinus</name>
    <name type="common">European house dust mite</name>
    <dbReference type="NCBI Taxonomy" id="6956"/>
    <lineage>
        <taxon>Eukaryota</taxon>
        <taxon>Metazoa</taxon>
        <taxon>Ecdysozoa</taxon>
        <taxon>Arthropoda</taxon>
        <taxon>Chelicerata</taxon>
        <taxon>Arachnida</taxon>
        <taxon>Acari</taxon>
        <taxon>Acariformes</taxon>
        <taxon>Sarcoptiformes</taxon>
        <taxon>Astigmata</taxon>
        <taxon>Psoroptidia</taxon>
        <taxon>Analgoidea</taxon>
        <taxon>Pyroglyphidae</taxon>
        <taxon>Dermatophagoidinae</taxon>
        <taxon>Dermatophagoides</taxon>
    </lineage>
</organism>
<name>A0A6P6YIR2_DERPT</name>
<feature type="compositionally biased region" description="Polar residues" evidence="1">
    <location>
        <begin position="1095"/>
        <end position="1109"/>
    </location>
</feature>
<evidence type="ECO:0000313" key="2">
    <source>
        <dbReference type="Proteomes" id="UP000515146"/>
    </source>
</evidence>
<feature type="compositionally biased region" description="Polar residues" evidence="1">
    <location>
        <begin position="101"/>
        <end position="133"/>
    </location>
</feature>
<feature type="region of interest" description="Disordered" evidence="1">
    <location>
        <begin position="720"/>
        <end position="814"/>
    </location>
</feature>
<evidence type="ECO:0000313" key="3">
    <source>
        <dbReference type="RefSeq" id="XP_027205170.1"/>
    </source>
</evidence>
<dbReference type="InParanoid" id="A0A6P6YIR2"/>
<feature type="compositionally biased region" description="Low complexity" evidence="1">
    <location>
        <begin position="942"/>
        <end position="960"/>
    </location>
</feature>
<feature type="region of interest" description="Disordered" evidence="1">
    <location>
        <begin position="923"/>
        <end position="1017"/>
    </location>
</feature>
<dbReference type="OMA" id="NDCEINS"/>
<sequence>MDSNSHQYQQQQQQHQQQQSHHAYQTNHQMSQQPSRPPSVDSVNLGSIYSGFYPQASSAGPSSLTTNIPPTVQNSYQFSGQYPQSLHQNQQQHQGYQNYPINSNNEPASWSLHGQTNYQHSTSQQPTSLPPNLSYHYQISASAAAAAAFGFNYQQQQQQQQQHPNQNVGMLVSPTSSNHHNINAVPLTSAVQWPVTNPIQSQSSFIPAMTNQILSPSHHPQQHQPFTSMAAAAAGITNPNEYVSQYYSQYYREYYQRLVAFHKHQQQIQNQKKIAPLKYNQFHTPCSFSQHDNQLIVVEANSNVGLYGLQEVFIEQCYPNLYLQSLLYTNNDDPNLTLLPFEDSQSSLDWIRVKQLNDTTMNYELKLILKLITMLFRQNGTLSGLDLSELLYELVQPNNGDDSEKLSQSGGSEVVTKDYYRDLLSHLRQLLMRGQRRVAITFAQNNGLFDHAMALSYLFSFLSSSLNTTASTNLGQVIDNNLMISTIKKFITSTLSTDDPLYVFYTHLLQIASNILNSVTLENGGMIPSSGSGTTASAKIDRLESFIILLANDIKFDKVEIADKSYRNLIDLMIALLKDDFNYVLPDELFNNDRFDCLLVNECLEFARFRGERLNPKLMLRKLEFAFELFDFGFTRNALRYLTKIADKLKDPKFEWKMLIDKKSKYSKWLLPDSIMNSEDEQLDSKLLKNIWAYQFSKIFTRMDKELQLFDSPLFAVEQKEVPKNDDKNDDQQHNDDDVEADDADVTCEEDEDRTDVVEDIEDEEIDVELDTSESSFSKPEPHNQSISTSLSSNQQDNYKQHNQRQSPQQNIDDRRHSTMMMSTLSTNHTPVQDKSLNVSSIEPVTVNQNNMITDNQSMQQNNINHQNSELNYHLSSLDSLPIKPAKSLPPQGFMQQGARRSLPTIANHTFPRTLNPIMEIPQTNHMPSATESTTTIHQQKSFDSLDSSSPPSSPNDNFNMKPMQSALPSSFQNNEDLTGQKSDNHHTENTENIGSNNSYSNFFQPPPTSSNDTTAPFDFISTNGHVTSIPTYDPYFNTNESTLNDQTSSNGLVDHKNNEFLQNANTIPPSVNNNVNETMKKPEINSNNNNNNNGGESAKTSPSKSNNGGLLGAILGRLKPKNQMILPDDKDPQIIFDPVSKRWIDKSANDQGGMGTGGLPPPPKIPIPGGNTSGGQSEPNSAITSPTSMNNFPHSSTLPSLQQSNTNKNSNDIPPMMMMNGVNPFGAASLPPASSTTGSTNNAFRTDLRRKRYVDVFNPSK</sequence>
<feature type="region of interest" description="Disordered" evidence="1">
    <location>
        <begin position="1064"/>
        <end position="1113"/>
    </location>
</feature>
<feature type="compositionally biased region" description="Polar residues" evidence="1">
    <location>
        <begin position="1064"/>
        <end position="1078"/>
    </location>
</feature>
<dbReference type="AlphaFoldDB" id="A0A6P6YIR2"/>